<sequence length="111" mass="11893">MIKKSSRELNVLVLRDTDRVADAVQEALRTAPDAERAGLERAAALIAEAAARSDAELRGDWVRAHLTAAGHDGPADSVQAIKLLRQAEPTLSLYAAVRLAKDAAGSEQRPR</sequence>
<comment type="caution">
    <text evidence="1">The sequence shown here is derived from an EMBL/GenBank/DDBJ whole genome shotgun (WGS) entry which is preliminary data.</text>
</comment>
<reference evidence="1 2" key="1">
    <citation type="submission" date="2022-10" db="EMBL/GenBank/DDBJ databases">
        <authorList>
            <person name="Xie J."/>
            <person name="Shen N."/>
        </authorList>
    </citation>
    <scope>NUCLEOTIDE SEQUENCE [LARGE SCALE GENOMIC DNA]</scope>
    <source>
        <strain evidence="1 2">DSM 41681</strain>
    </source>
</reference>
<proteinExistence type="predicted"/>
<evidence type="ECO:0000313" key="2">
    <source>
        <dbReference type="Proteomes" id="UP001352223"/>
    </source>
</evidence>
<dbReference type="EMBL" id="JAOZYB010000360">
    <property type="protein sequence ID" value="MEB3966452.1"/>
    <property type="molecule type" value="Genomic_DNA"/>
</dbReference>
<keyword evidence="2" id="KW-1185">Reference proteome</keyword>
<accession>A0ABU6CQY0</accession>
<evidence type="ECO:0000313" key="1">
    <source>
        <dbReference type="EMBL" id="MEB3966452.1"/>
    </source>
</evidence>
<organism evidence="1 2">
    <name type="scientific">Streptomyces kunmingensis</name>
    <dbReference type="NCBI Taxonomy" id="68225"/>
    <lineage>
        <taxon>Bacteria</taxon>
        <taxon>Bacillati</taxon>
        <taxon>Actinomycetota</taxon>
        <taxon>Actinomycetes</taxon>
        <taxon>Kitasatosporales</taxon>
        <taxon>Streptomycetaceae</taxon>
        <taxon>Streptomyces</taxon>
    </lineage>
</organism>
<dbReference type="RefSeq" id="WP_324775743.1">
    <property type="nucleotide sequence ID" value="NZ_BAAATS010000025.1"/>
</dbReference>
<gene>
    <name evidence="1" type="ORF">OKJ48_40430</name>
</gene>
<name>A0ABU6CQY0_9ACTN</name>
<dbReference type="Proteomes" id="UP001352223">
    <property type="component" value="Unassembled WGS sequence"/>
</dbReference>
<protein>
    <submittedName>
        <fullName evidence="1">Uncharacterized protein</fullName>
    </submittedName>
</protein>